<evidence type="ECO:0000256" key="1">
    <source>
        <dbReference type="SAM" id="Phobius"/>
    </source>
</evidence>
<feature type="transmembrane region" description="Helical" evidence="1">
    <location>
        <begin position="12"/>
        <end position="31"/>
    </location>
</feature>
<organism evidence="2 3">
    <name type="scientific">Kribbella rubisoli</name>
    <dbReference type="NCBI Taxonomy" id="3075929"/>
    <lineage>
        <taxon>Bacteria</taxon>
        <taxon>Bacillati</taxon>
        <taxon>Actinomycetota</taxon>
        <taxon>Actinomycetes</taxon>
        <taxon>Propionibacteriales</taxon>
        <taxon>Kribbellaceae</taxon>
        <taxon>Kribbella</taxon>
    </lineage>
</organism>
<evidence type="ECO:0008006" key="4">
    <source>
        <dbReference type="Google" id="ProtNLM"/>
    </source>
</evidence>
<accession>A0A4Q7WME4</accession>
<dbReference type="Proteomes" id="UP000292027">
    <property type="component" value="Unassembled WGS sequence"/>
</dbReference>
<keyword evidence="1" id="KW-0472">Membrane</keyword>
<reference evidence="2 3" key="1">
    <citation type="journal article" date="2015" name="Stand. Genomic Sci.">
        <title>Genomic Encyclopedia of Bacterial and Archaeal Type Strains, Phase III: the genomes of soil and plant-associated and newly described type strains.</title>
        <authorList>
            <person name="Whitman W.B."/>
            <person name="Woyke T."/>
            <person name="Klenk H.P."/>
            <person name="Zhou Y."/>
            <person name="Lilburn T.G."/>
            <person name="Beck B.J."/>
            <person name="De Vos P."/>
            <person name="Vandamme P."/>
            <person name="Eisen J.A."/>
            <person name="Garrity G."/>
            <person name="Hugenholtz P."/>
            <person name="Kyrpides N.C."/>
        </authorList>
    </citation>
    <scope>NUCLEOTIDE SEQUENCE [LARGE SCALE GENOMIC DNA]</scope>
    <source>
        <strain evidence="2 3">VKM Ac-2540</strain>
    </source>
</reference>
<name>A0A4Q7WME4_9ACTN</name>
<gene>
    <name evidence="2" type="ORF">EV645_6445</name>
</gene>
<keyword evidence="1" id="KW-0812">Transmembrane</keyword>
<sequence length="194" mass="20460">MRRKTFDALLTSAGFVLAIVLVAAGGLLLWAHNFVDNQVQSQLAAQQIFFPKAGSESLNDPAVKPYLSQYAGQQLVTGAQAEAYANHFIAVHINEMAGGKTYSQLSAESLANPNDAKLAGQVQTVFRGETLRGLLLNAYAFGKMGEIALIAAIAALAAAGLLLVMSLLGYAHLRRVPADAEVMPKLTAAVPHTA</sequence>
<dbReference type="EMBL" id="SHKR01000015">
    <property type="protein sequence ID" value="RZU11284.1"/>
    <property type="molecule type" value="Genomic_DNA"/>
</dbReference>
<dbReference type="OrthoDB" id="3378428at2"/>
<feature type="transmembrane region" description="Helical" evidence="1">
    <location>
        <begin position="147"/>
        <end position="168"/>
    </location>
</feature>
<keyword evidence="3" id="KW-1185">Reference proteome</keyword>
<comment type="caution">
    <text evidence="2">The sequence shown here is derived from an EMBL/GenBank/DDBJ whole genome shotgun (WGS) entry which is preliminary data.</text>
</comment>
<proteinExistence type="predicted"/>
<evidence type="ECO:0000313" key="3">
    <source>
        <dbReference type="Proteomes" id="UP000292027"/>
    </source>
</evidence>
<dbReference type="AlphaFoldDB" id="A0A4Q7WME4"/>
<protein>
    <recommendedName>
        <fullName evidence="4">Aromatic ring-opening dioxygenase LigA</fullName>
    </recommendedName>
</protein>
<dbReference type="RefSeq" id="WP_130447743.1">
    <property type="nucleotide sequence ID" value="NZ_SHKR01000015.1"/>
</dbReference>
<keyword evidence="1" id="KW-1133">Transmembrane helix</keyword>
<evidence type="ECO:0000313" key="2">
    <source>
        <dbReference type="EMBL" id="RZU11284.1"/>
    </source>
</evidence>